<dbReference type="Pfam" id="PF12833">
    <property type="entry name" value="HTH_18"/>
    <property type="match status" value="1"/>
</dbReference>
<protein>
    <recommendedName>
        <fullName evidence="4">HTH araC/xylS-type domain-containing protein</fullName>
    </recommendedName>
</protein>
<dbReference type="SMART" id="SM00342">
    <property type="entry name" value="HTH_ARAC"/>
    <property type="match status" value="1"/>
</dbReference>
<name>A0A2V5KVJ1_9BACL</name>
<dbReference type="GO" id="GO:0043565">
    <property type="term" value="F:sequence-specific DNA binding"/>
    <property type="evidence" value="ECO:0007669"/>
    <property type="project" value="InterPro"/>
</dbReference>
<dbReference type="EMBL" id="QJVJ01000007">
    <property type="protein sequence ID" value="PYI53596.1"/>
    <property type="molecule type" value="Genomic_DNA"/>
</dbReference>
<evidence type="ECO:0000256" key="1">
    <source>
        <dbReference type="ARBA" id="ARBA00023015"/>
    </source>
</evidence>
<dbReference type="InterPro" id="IPR018060">
    <property type="entry name" value="HTH_AraC"/>
</dbReference>
<keyword evidence="6" id="KW-1185">Reference proteome</keyword>
<dbReference type="PROSITE" id="PS00041">
    <property type="entry name" value="HTH_ARAC_FAMILY_1"/>
    <property type="match status" value="1"/>
</dbReference>
<dbReference type="InterPro" id="IPR018062">
    <property type="entry name" value="HTH_AraC-typ_CS"/>
</dbReference>
<dbReference type="GO" id="GO:0003700">
    <property type="term" value="F:DNA-binding transcription factor activity"/>
    <property type="evidence" value="ECO:0007669"/>
    <property type="project" value="InterPro"/>
</dbReference>
<keyword evidence="3" id="KW-0804">Transcription</keyword>
<proteinExistence type="predicted"/>
<dbReference type="InterPro" id="IPR009057">
    <property type="entry name" value="Homeodomain-like_sf"/>
</dbReference>
<dbReference type="PANTHER" id="PTHR43280:SF28">
    <property type="entry name" value="HTH-TYPE TRANSCRIPTIONAL ACTIVATOR RHAS"/>
    <property type="match status" value="1"/>
</dbReference>
<gene>
    <name evidence="5" type="ORF">DLM86_16750</name>
</gene>
<dbReference type="PRINTS" id="PR00032">
    <property type="entry name" value="HTHARAC"/>
</dbReference>
<keyword evidence="2" id="KW-0238">DNA-binding</keyword>
<dbReference type="PANTHER" id="PTHR43280">
    <property type="entry name" value="ARAC-FAMILY TRANSCRIPTIONAL REGULATOR"/>
    <property type="match status" value="1"/>
</dbReference>
<sequence>MIKSVTAFVERHYARADLSLKDAADHLDLSPNYFGMTFKRETGVSFNQFLTQYRMEKAKALLAHPFVKVYEVGEAVGFEDYAYFSKTFKKHTGFSPSEYRKCTAAEAGEPVRNRTSFR</sequence>
<feature type="domain" description="HTH araC/xylS-type" evidence="4">
    <location>
        <begin position="3"/>
        <end position="102"/>
    </location>
</feature>
<evidence type="ECO:0000256" key="2">
    <source>
        <dbReference type="ARBA" id="ARBA00023125"/>
    </source>
</evidence>
<dbReference type="PROSITE" id="PS01124">
    <property type="entry name" value="HTH_ARAC_FAMILY_2"/>
    <property type="match status" value="1"/>
</dbReference>
<evidence type="ECO:0000313" key="6">
    <source>
        <dbReference type="Proteomes" id="UP000247476"/>
    </source>
</evidence>
<dbReference type="Gene3D" id="1.10.10.60">
    <property type="entry name" value="Homeodomain-like"/>
    <property type="match status" value="2"/>
</dbReference>
<evidence type="ECO:0000256" key="3">
    <source>
        <dbReference type="ARBA" id="ARBA00023163"/>
    </source>
</evidence>
<dbReference type="SUPFAM" id="SSF46689">
    <property type="entry name" value="Homeodomain-like"/>
    <property type="match status" value="2"/>
</dbReference>
<comment type="caution">
    <text evidence="5">The sequence shown here is derived from an EMBL/GenBank/DDBJ whole genome shotgun (WGS) entry which is preliminary data.</text>
</comment>
<accession>A0A2V5KVJ1</accession>
<evidence type="ECO:0000313" key="5">
    <source>
        <dbReference type="EMBL" id="PYI53596.1"/>
    </source>
</evidence>
<reference evidence="5 6" key="1">
    <citation type="submission" date="2018-05" db="EMBL/GenBank/DDBJ databases">
        <title>Paenibacillus flagellatus sp. nov., isolated from selenium mineral soil.</title>
        <authorList>
            <person name="Dai X."/>
        </authorList>
    </citation>
    <scope>NUCLEOTIDE SEQUENCE [LARGE SCALE GENOMIC DNA]</scope>
    <source>
        <strain evidence="5 6">DXL2</strain>
    </source>
</reference>
<evidence type="ECO:0000259" key="4">
    <source>
        <dbReference type="PROSITE" id="PS01124"/>
    </source>
</evidence>
<organism evidence="5 6">
    <name type="scientific">Paenibacillus flagellatus</name>
    <dbReference type="NCBI Taxonomy" id="2211139"/>
    <lineage>
        <taxon>Bacteria</taxon>
        <taxon>Bacillati</taxon>
        <taxon>Bacillota</taxon>
        <taxon>Bacilli</taxon>
        <taxon>Bacillales</taxon>
        <taxon>Paenibacillaceae</taxon>
        <taxon>Paenibacillus</taxon>
    </lineage>
</organism>
<dbReference type="Proteomes" id="UP000247476">
    <property type="component" value="Unassembled WGS sequence"/>
</dbReference>
<dbReference type="InterPro" id="IPR020449">
    <property type="entry name" value="Tscrpt_reg_AraC-type_HTH"/>
</dbReference>
<dbReference type="AlphaFoldDB" id="A0A2V5KVJ1"/>
<keyword evidence="1" id="KW-0805">Transcription regulation</keyword>